<dbReference type="GO" id="GO:0001965">
    <property type="term" value="F:G-protein alpha-subunit binding"/>
    <property type="evidence" value="ECO:0007669"/>
    <property type="project" value="TreeGrafter"/>
</dbReference>
<dbReference type="GO" id="GO:0071277">
    <property type="term" value="P:cellular response to calcium ion"/>
    <property type="evidence" value="ECO:0007669"/>
    <property type="project" value="TreeGrafter"/>
</dbReference>
<dbReference type="SMART" id="SM00237">
    <property type="entry name" value="Calx_beta"/>
    <property type="match status" value="7"/>
</dbReference>
<dbReference type="GO" id="GO:0016020">
    <property type="term" value="C:membrane"/>
    <property type="evidence" value="ECO:0007669"/>
    <property type="project" value="InterPro"/>
</dbReference>
<dbReference type="SUPFAM" id="SSF141072">
    <property type="entry name" value="CalX-like"/>
    <property type="match status" value="10"/>
</dbReference>
<dbReference type="OrthoDB" id="2324346at2759"/>
<feature type="domain" description="Calx-beta" evidence="4">
    <location>
        <begin position="559"/>
        <end position="662"/>
    </location>
</feature>
<organism evidence="5 6">
    <name type="scientific">Desmophyllum pertusum</name>
    <dbReference type="NCBI Taxonomy" id="174260"/>
    <lineage>
        <taxon>Eukaryota</taxon>
        <taxon>Metazoa</taxon>
        <taxon>Cnidaria</taxon>
        <taxon>Anthozoa</taxon>
        <taxon>Hexacorallia</taxon>
        <taxon>Scleractinia</taxon>
        <taxon>Caryophylliina</taxon>
        <taxon>Caryophylliidae</taxon>
        <taxon>Desmophyllum</taxon>
    </lineage>
</organism>
<sequence>MYIILNASAQGDVDGLTQNAAFVPNQNSGSCSFTILDDANPEANETYDVELIVVQGSGTLVSPSKASLTILANDDAFGIIGFNETSPLMVDELTAQGNTRNIKLTRKAGLLGAVQVSWRVTSGPNNGLDDFVRNSGVTDFQDKQNTASLSIEVRPDNVAENEESFTLTLESPTGGAVVDTSADQIIVNIPANDAPLEFPLDQLTVPENQSTVEIEVSRGLDIDGVTPIGPANEAATVDWYLVSGSAHAGKDYVDGSGTLTFQGGETKKKITVQLINDNIPEQAENFTIHLVNASRNAYIMPPGIATVVLLPNDDQHGIISFDQYPRILDEDTGARTGTFYVNRSAGTFGDVTVSWKILDGDVSSVFETTSGVLRFSPGDSHLSFPVTVRADSVPEETKEYYVQLSNITGGARLENTLSAQRAPFYVRDSDDVYGVFEFDADYTQKINMDSVPRELHLNITRMGGLVGNVAVNLSVVYILPGSNIPSNEVSLTYPDVVSIDAGSSSSLVTVQISNDAFIKLRAAFKAELTAVSLQGGASALINTVKPSSPKIGNRSVVFLNITTKDANGEVGFSTAHQTVSVQEPAGPSSLFVQLPVKRTGTAARVVVHWNITSDSATFYVNDTGPQSGTVVFEEGRDEVNITIEIKPDDTPEVPEIFNVNLFNASDLDRLQTGASKAQVTIEENDNPGGTFQFKNNTAAILQEKDAIAFNVVIERLGSALDTRWVTFRMDPSGGDDFYGSVKSVEFPPNVQEKSFPIIVKNDDIPEIDETFVLRLYSEGPAGQKGVLGNQITINVTIRENDDPYGVVGFNAPNIIKTIGESKHNTESASFEVIRSKGAFGDVSVSWNISANNGADPSLDVSPVSGQVTFLAGDRSEFITIDSLPDSIPEGNKSFTVHLNNISNIAKLGSQREAILIITKNDDPVYFAPPASIQVREGHFANLTIQRGGNGRSVVEVFYQTVDDTATSSSGDYKAQTEQVTFNVGEFQKSISIWVLNDNTPEGVETFKVNLINSTGDTVLHNETTATVSILANDRGTGVFQFASNLLNKTTVESASAEFTVERKTAQFGEVRLFWQVLRTFSNGSVSELSPGQEFTNVAGFVTFTNGLSSQVIRLTALKDGIAELDESFELRLINATGIQTGEDGVISTPFKAFLTISTNDDPNGLFKFAEGSVDIPEDFKPGMEATTTKNLTVLRNQGSWGTVRVAWEVQTAAASLARSDNAYDLFLLGSMSSGLRVSLHSGDQTQRLMCIVLMELTMVN</sequence>
<reference evidence="5" key="1">
    <citation type="submission" date="2023-01" db="EMBL/GenBank/DDBJ databases">
        <title>Genome assembly of the deep-sea coral Lophelia pertusa.</title>
        <authorList>
            <person name="Herrera S."/>
            <person name="Cordes E."/>
        </authorList>
    </citation>
    <scope>NUCLEOTIDE SEQUENCE</scope>
    <source>
        <strain evidence="5">USNM1676648</strain>
        <tissue evidence="5">Polyp</tissue>
    </source>
</reference>
<feature type="domain" description="Calx-beta" evidence="4">
    <location>
        <begin position="677"/>
        <end position="776"/>
    </location>
</feature>
<dbReference type="Gene3D" id="2.60.40.2030">
    <property type="match status" value="10"/>
</dbReference>
<feature type="domain" description="Calx-beta" evidence="4">
    <location>
        <begin position="793"/>
        <end position="899"/>
    </location>
</feature>
<evidence type="ECO:0000256" key="3">
    <source>
        <dbReference type="ARBA" id="ARBA00022837"/>
    </source>
</evidence>
<evidence type="ECO:0000313" key="6">
    <source>
        <dbReference type="Proteomes" id="UP001163046"/>
    </source>
</evidence>
<dbReference type="InterPro" id="IPR003644">
    <property type="entry name" value="Calx_beta"/>
</dbReference>
<keyword evidence="3" id="KW-0106">Calcium</keyword>
<keyword evidence="2" id="KW-0677">Repeat</keyword>
<dbReference type="PANTHER" id="PTHR46682:SF1">
    <property type="entry name" value="ADHESION G-PROTEIN COUPLED RECEPTOR V1"/>
    <property type="match status" value="1"/>
</dbReference>
<dbReference type="InterPro" id="IPR038081">
    <property type="entry name" value="CalX-like_sf"/>
</dbReference>
<dbReference type="InterPro" id="IPR026919">
    <property type="entry name" value="ADGRV1"/>
</dbReference>
<dbReference type="GO" id="GO:0004930">
    <property type="term" value="F:G protein-coupled receptor activity"/>
    <property type="evidence" value="ECO:0007669"/>
    <property type="project" value="InterPro"/>
</dbReference>
<dbReference type="FunFam" id="2.60.40.2030:FF:000007">
    <property type="entry name" value="Adhesion G-protein coupled receptor V1"/>
    <property type="match status" value="1"/>
</dbReference>
<dbReference type="Proteomes" id="UP001163046">
    <property type="component" value="Unassembled WGS sequence"/>
</dbReference>
<keyword evidence="1" id="KW-0732">Signal</keyword>
<evidence type="ECO:0000256" key="1">
    <source>
        <dbReference type="ARBA" id="ARBA00022729"/>
    </source>
</evidence>
<accession>A0A9W9ZZV8</accession>
<feature type="domain" description="Calx-beta" evidence="4">
    <location>
        <begin position="915"/>
        <end position="1011"/>
    </location>
</feature>
<dbReference type="GO" id="GO:0005737">
    <property type="term" value="C:cytoplasm"/>
    <property type="evidence" value="ECO:0007669"/>
    <property type="project" value="TreeGrafter"/>
</dbReference>
<name>A0A9W9ZZV8_9CNID</name>
<feature type="domain" description="Calx-beta" evidence="4">
    <location>
        <begin position="66"/>
        <end position="170"/>
    </location>
</feature>
<evidence type="ECO:0000259" key="4">
    <source>
        <dbReference type="SMART" id="SM00237"/>
    </source>
</evidence>
<proteinExistence type="predicted"/>
<protein>
    <submittedName>
        <fullName evidence="5">Maintenance of organ identity</fullName>
    </submittedName>
</protein>
<feature type="domain" description="Calx-beta" evidence="4">
    <location>
        <begin position="185"/>
        <end position="291"/>
    </location>
</feature>
<evidence type="ECO:0000313" key="5">
    <source>
        <dbReference type="EMBL" id="KAJ7390545.1"/>
    </source>
</evidence>
<dbReference type="GO" id="GO:0010855">
    <property type="term" value="F:adenylate cyclase inhibitor activity"/>
    <property type="evidence" value="ECO:0007669"/>
    <property type="project" value="TreeGrafter"/>
</dbReference>
<dbReference type="PANTHER" id="PTHR46682">
    <property type="entry name" value="ADHESION G-PROTEIN COUPLED RECEPTOR V1"/>
    <property type="match status" value="1"/>
</dbReference>
<keyword evidence="6" id="KW-1185">Reference proteome</keyword>
<dbReference type="AlphaFoldDB" id="A0A9W9ZZV8"/>
<evidence type="ECO:0000256" key="2">
    <source>
        <dbReference type="ARBA" id="ARBA00022737"/>
    </source>
</evidence>
<feature type="domain" description="Calx-beta" evidence="4">
    <location>
        <begin position="305"/>
        <end position="405"/>
    </location>
</feature>
<comment type="caution">
    <text evidence="5">The sequence shown here is derived from an EMBL/GenBank/DDBJ whole genome shotgun (WGS) entry which is preliminary data.</text>
</comment>
<dbReference type="Pfam" id="PF03160">
    <property type="entry name" value="Calx-beta"/>
    <property type="match status" value="8"/>
</dbReference>
<dbReference type="EMBL" id="MU825415">
    <property type="protein sequence ID" value="KAJ7390545.1"/>
    <property type="molecule type" value="Genomic_DNA"/>
</dbReference>
<gene>
    <name evidence="5" type="primary">GPR98_3</name>
    <name evidence="5" type="ORF">OS493_024582</name>
</gene>